<protein>
    <submittedName>
        <fullName evidence="9">Biopolymer transport protein ExbB</fullName>
    </submittedName>
</protein>
<evidence type="ECO:0000256" key="5">
    <source>
        <dbReference type="ARBA" id="ARBA00023136"/>
    </source>
</evidence>
<dbReference type="GO" id="GO:0005886">
    <property type="term" value="C:plasma membrane"/>
    <property type="evidence" value="ECO:0007669"/>
    <property type="project" value="UniProtKB-SubCell"/>
</dbReference>
<keyword evidence="5 7" id="KW-0472">Membrane</keyword>
<keyword evidence="2" id="KW-1003">Cell membrane</keyword>
<evidence type="ECO:0000256" key="4">
    <source>
        <dbReference type="ARBA" id="ARBA00022989"/>
    </source>
</evidence>
<evidence type="ECO:0000256" key="7">
    <source>
        <dbReference type="SAM" id="Phobius"/>
    </source>
</evidence>
<comment type="similarity">
    <text evidence="6">Belongs to the exbB/tolQ family.</text>
</comment>
<feature type="transmembrane region" description="Helical" evidence="7">
    <location>
        <begin position="175"/>
        <end position="200"/>
    </location>
</feature>
<dbReference type="RefSeq" id="WP_055425526.1">
    <property type="nucleotide sequence ID" value="NZ_FCOR01000006.1"/>
</dbReference>
<evidence type="ECO:0000313" key="9">
    <source>
        <dbReference type="EMBL" id="CVK16325.1"/>
    </source>
</evidence>
<proteinExistence type="inferred from homology"/>
<dbReference type="PANTHER" id="PTHR30625:SF17">
    <property type="entry name" value="TOLQ-RELATED"/>
    <property type="match status" value="1"/>
</dbReference>
<dbReference type="PANTHER" id="PTHR30625">
    <property type="entry name" value="PROTEIN TOLQ"/>
    <property type="match status" value="1"/>
</dbReference>
<dbReference type="GO" id="GO:0017038">
    <property type="term" value="P:protein import"/>
    <property type="evidence" value="ECO:0007669"/>
    <property type="project" value="TreeGrafter"/>
</dbReference>
<feature type="transmembrane region" description="Helical" evidence="7">
    <location>
        <begin position="35"/>
        <end position="55"/>
    </location>
</feature>
<dbReference type="Pfam" id="PF01618">
    <property type="entry name" value="MotA_ExbB"/>
    <property type="match status" value="1"/>
</dbReference>
<feature type="transmembrane region" description="Helical" evidence="7">
    <location>
        <begin position="135"/>
        <end position="163"/>
    </location>
</feature>
<evidence type="ECO:0000256" key="2">
    <source>
        <dbReference type="ARBA" id="ARBA00022475"/>
    </source>
</evidence>
<keyword evidence="4 7" id="KW-1133">Transmembrane helix</keyword>
<dbReference type="InterPro" id="IPR002898">
    <property type="entry name" value="MotA_ExbB_proton_chnl"/>
</dbReference>
<keyword evidence="3 7" id="KW-0812">Transmembrane</keyword>
<dbReference type="InterPro" id="IPR050790">
    <property type="entry name" value="ExbB/TolQ_transport"/>
</dbReference>
<dbReference type="OrthoDB" id="4045at2"/>
<reference evidence="9 10" key="1">
    <citation type="submission" date="2016-01" db="EMBL/GenBank/DDBJ databases">
        <authorList>
            <person name="McClelland M."/>
            <person name="Jain A."/>
            <person name="Saraogi P."/>
            <person name="Mendelson R."/>
            <person name="Westerman R."/>
            <person name="SanMiguel P."/>
            <person name="Csonka L."/>
        </authorList>
    </citation>
    <scope>NUCLEOTIDE SEQUENCE [LARGE SCALE GENOMIC DNA]</scope>
    <source>
        <strain evidence="9 10">R-53146</strain>
    </source>
</reference>
<evidence type="ECO:0000256" key="3">
    <source>
        <dbReference type="ARBA" id="ARBA00022692"/>
    </source>
</evidence>
<name>A0A0X3AQJ3_9FLAO</name>
<feature type="domain" description="MotA/TolQ/ExbB proton channel" evidence="8">
    <location>
        <begin position="95"/>
        <end position="213"/>
    </location>
</feature>
<evidence type="ECO:0000256" key="6">
    <source>
        <dbReference type="RuleBase" id="RU004057"/>
    </source>
</evidence>
<keyword evidence="6" id="KW-0653">Protein transport</keyword>
<accession>A0A0X3AQJ3</accession>
<evidence type="ECO:0000256" key="1">
    <source>
        <dbReference type="ARBA" id="ARBA00004651"/>
    </source>
</evidence>
<keyword evidence="6" id="KW-0813">Transport</keyword>
<evidence type="ECO:0000313" key="10">
    <source>
        <dbReference type="Proteomes" id="UP000182761"/>
    </source>
</evidence>
<dbReference type="Proteomes" id="UP000182761">
    <property type="component" value="Unassembled WGS sequence"/>
</dbReference>
<keyword evidence="10" id="KW-1185">Reference proteome</keyword>
<dbReference type="AlphaFoldDB" id="A0A0X3AQJ3"/>
<comment type="subcellular location">
    <subcellularLocation>
        <location evidence="1">Cell membrane</location>
        <topology evidence="1">Multi-pass membrane protein</topology>
    </subcellularLocation>
    <subcellularLocation>
        <location evidence="6">Membrane</location>
        <topology evidence="6">Multi-pass membrane protein</topology>
    </subcellularLocation>
</comment>
<gene>
    <name evidence="9" type="ORF">Ga0061079_10690</name>
</gene>
<evidence type="ECO:0000259" key="8">
    <source>
        <dbReference type="Pfam" id="PF01618"/>
    </source>
</evidence>
<dbReference type="EMBL" id="FCOR01000006">
    <property type="protein sequence ID" value="CVK16325.1"/>
    <property type="molecule type" value="Genomic_DNA"/>
</dbReference>
<dbReference type="STRING" id="1586267.GCA_001418685_01175"/>
<organism evidence="9 10">
    <name type="scientific">Apibacter mensalis</name>
    <dbReference type="NCBI Taxonomy" id="1586267"/>
    <lineage>
        <taxon>Bacteria</taxon>
        <taxon>Pseudomonadati</taxon>
        <taxon>Bacteroidota</taxon>
        <taxon>Flavobacteriia</taxon>
        <taxon>Flavobacteriales</taxon>
        <taxon>Weeksellaceae</taxon>
        <taxon>Apibacter</taxon>
    </lineage>
</organism>
<sequence>MNDSLKTAQKILAHSGEINEKEFSLLEMFTHGGPIGILVMICLFLLFMLSLYIFFERLLTIKRLSNKNSSIFNDIKDFIHQGNINAALDLCKRTHTPEGRMLYKGLMRIGKPTRDISDAIENTAQLEIFELEKNVGVLGTISGAAPMLGFLGTVIGMIIAFFATSAQDQASAQMLAGGIYSAMANTAAGLMVGLLAYLFYNILVIRIDRSVYALQLTAIDFLDILNKPVTH</sequence>